<comment type="caution">
    <text evidence="2">The sequence shown here is derived from an EMBL/GenBank/DDBJ whole genome shotgun (WGS) entry which is preliminary data.</text>
</comment>
<dbReference type="AlphaFoldDB" id="A0A0D7K7G5"/>
<dbReference type="STRING" id="80878.RP29_12050"/>
<dbReference type="InterPro" id="IPR014001">
    <property type="entry name" value="Helicase_ATP-bd"/>
</dbReference>
<dbReference type="Gene3D" id="3.90.1570.50">
    <property type="match status" value="1"/>
</dbReference>
<dbReference type="Gene3D" id="3.40.50.300">
    <property type="entry name" value="P-loop containing nucleotide triphosphate hydrolases"/>
    <property type="match status" value="3"/>
</dbReference>
<evidence type="ECO:0000259" key="1">
    <source>
        <dbReference type="SMART" id="SM00487"/>
    </source>
</evidence>
<accession>A0A0D7K7G5</accession>
<sequence length="1023" mass="116533">MKKHTEARLEDAIVDSLTREGGFELVDYRHGPAAGRYDKALALDPALVLGFIQTTQPKVWHSLQAIHQGDTPKVVLDHLAKELDTKGMLKVLRQGFKCYGKKLRVAVFAPSNAMNPDTLALYGHNQLTVTRQLYYSDAHSKSLDLVLFLNGLPIATAELKNPLSGQTVEDAKRQYKRDRDARELLFEFKKRALVHFAVDQDQVFMATRLSGDKTFFLPFNLGDHGHAGNPPAADGGYRTAYLWREVWQRDSLLDIVGRFMHLQEEDKRILTDEGIKKIHKETMIFPRYHQLDAVRKLVAHAQAHGPGRNYLVQHSAGSGKSNSIAWLAHRLSSLHDAADKKVFDSVIVVTDRQVLDAQLQDTIYQFEHKQGVVQKIDEDTRQLAQALAGGTPIVITTLQKFPFITETLDKLRKENHPGIAIDTQDKQFAVIVDEAHSSQSGENAMELKGVLNAHRIEEEAAQYVAEHGLDADEDEADPLAGVVREMRKRGKQSNLSFFAFTATPKFKTKKVFDEPGPNGQSPFHLYTMRQAIEEKFILDVLKHYITYEAYFRLVQVGDDDPHVERKKAARALARTLTFHEVNLRSKTEVMVEHFRTHVRHKIGGRAKAMVVTDGRLHAVRYKQTFDAYIAEKGYTDVKTLVAFSGTVEDPRFPGKSLTEVGMNGGIKEKELPEKFESAEYQVLLVAEKYQTGFDQPLLHTMYVDKKLTGLQAVQTLSRLNRSCAGKEDTFILDFRNTPEEIFAAFKPYYEDTPTDPLTDAQHLYRLHHQIEETGLIFEEEVNAFCAVYFKSVRKHSMSDHAAMNGVLDQAVDRFKELDEEDREETKALLVNFRNLYAFMSQVIPYQDSDLEKLYTYLRFLLTKLPRREGGGTVQLDEEVELQYYRLQKIGEGRIDLNAGQAQPLKGPSDVGTGQEDTPIRLSELIDLLNERFGTDFTQADQLFFDQIQEEAVQSDVLQQAVDNNSIEDFRYVFEKAFESLVIDRMEGNEEIFGKLMADGEFRKLAQEDLMHKVYRSLKNRKPR</sequence>
<keyword evidence="2" id="KW-0540">Nuclease</keyword>
<dbReference type="RefSeq" id="WP_044398765.1">
    <property type="nucleotide sequence ID" value="NZ_JXYQ01000037.1"/>
</dbReference>
<dbReference type="SMART" id="SM00487">
    <property type="entry name" value="DEXDc"/>
    <property type="match status" value="1"/>
</dbReference>
<dbReference type="GO" id="GO:0003677">
    <property type="term" value="F:DNA binding"/>
    <property type="evidence" value="ECO:0007669"/>
    <property type="project" value="UniProtKB-KW"/>
</dbReference>
<reference evidence="2 3" key="1">
    <citation type="submission" date="2014-12" db="EMBL/GenBank/DDBJ databases">
        <title>Isolation of bacteria from lake water.</title>
        <authorList>
            <person name="Sheng K.-Y."/>
            <person name="Chin P.-S."/>
            <person name="Chan K.-G."/>
            <person name="Tan G.S."/>
        </authorList>
    </citation>
    <scope>NUCLEOTIDE SEQUENCE [LARGE SCALE GENOMIC DNA]</scope>
    <source>
        <strain evidence="2 3">KY4</strain>
    </source>
</reference>
<dbReference type="Proteomes" id="UP000032566">
    <property type="component" value="Unassembled WGS sequence"/>
</dbReference>
<dbReference type="PANTHER" id="PTHR42927">
    <property type="entry name" value="HELICASE SUPERFAMILY 1 AND 2 DOMAIN-CONTAINING PROTEIN"/>
    <property type="match status" value="1"/>
</dbReference>
<dbReference type="Pfam" id="PF04313">
    <property type="entry name" value="HSDR_N"/>
    <property type="match status" value="1"/>
</dbReference>
<feature type="domain" description="Helicase ATP-binding" evidence="1">
    <location>
        <begin position="282"/>
        <end position="526"/>
    </location>
</feature>
<name>A0A0D7K7G5_9BURK</name>
<dbReference type="GO" id="GO:0005524">
    <property type="term" value="F:ATP binding"/>
    <property type="evidence" value="ECO:0007669"/>
    <property type="project" value="UniProtKB-KW"/>
</dbReference>
<evidence type="ECO:0000313" key="3">
    <source>
        <dbReference type="Proteomes" id="UP000032566"/>
    </source>
</evidence>
<dbReference type="Pfam" id="PF18766">
    <property type="entry name" value="SWI2_SNF2"/>
    <property type="match status" value="1"/>
</dbReference>
<dbReference type="PANTHER" id="PTHR42927:SF1">
    <property type="entry name" value="HELICASE SUPERFAMILY 1 AND 2 DOMAIN-CONTAINING PROTEIN"/>
    <property type="match status" value="1"/>
</dbReference>
<proteinExistence type="predicted"/>
<protein>
    <submittedName>
        <fullName evidence="2">Type I restriction endonuclease subunit R</fullName>
    </submittedName>
</protein>
<dbReference type="InterPro" id="IPR007409">
    <property type="entry name" value="Restrct_endonuc_type1_HsdR_N"/>
</dbReference>
<keyword evidence="2" id="KW-0378">Hydrolase</keyword>
<keyword evidence="2" id="KW-0255">Endonuclease</keyword>
<dbReference type="OrthoDB" id="9758243at2"/>
<dbReference type="PATRIC" id="fig|80878.5.peg.2097"/>
<dbReference type="GO" id="GO:0009035">
    <property type="term" value="F:type I site-specific deoxyribonuclease activity"/>
    <property type="evidence" value="ECO:0007669"/>
    <property type="project" value="UniProtKB-EC"/>
</dbReference>
<dbReference type="EMBL" id="JXYQ01000037">
    <property type="protein sequence ID" value="KJA10250.1"/>
    <property type="molecule type" value="Genomic_DNA"/>
</dbReference>
<dbReference type="InterPro" id="IPR040980">
    <property type="entry name" value="SWI2_SNF2"/>
</dbReference>
<gene>
    <name evidence="2" type="ORF">RP29_12050</name>
</gene>
<dbReference type="InterPro" id="IPR027417">
    <property type="entry name" value="P-loop_NTPase"/>
</dbReference>
<dbReference type="InterPro" id="IPR055180">
    <property type="entry name" value="HsdR_RecA-like_helicase_dom_2"/>
</dbReference>
<organism evidence="2 3">
    <name type="scientific">Acidovorax temperans</name>
    <dbReference type="NCBI Taxonomy" id="80878"/>
    <lineage>
        <taxon>Bacteria</taxon>
        <taxon>Pseudomonadati</taxon>
        <taxon>Pseudomonadota</taxon>
        <taxon>Betaproteobacteria</taxon>
        <taxon>Burkholderiales</taxon>
        <taxon>Comamonadaceae</taxon>
        <taxon>Acidovorax</taxon>
    </lineage>
</organism>
<evidence type="ECO:0000313" key="2">
    <source>
        <dbReference type="EMBL" id="KJA10250.1"/>
    </source>
</evidence>
<dbReference type="Pfam" id="PF22679">
    <property type="entry name" value="T1R_D3-like"/>
    <property type="match status" value="1"/>
</dbReference>
<dbReference type="GO" id="GO:0009307">
    <property type="term" value="P:DNA restriction-modification system"/>
    <property type="evidence" value="ECO:0007669"/>
    <property type="project" value="UniProtKB-KW"/>
</dbReference>
<keyword evidence="3" id="KW-1185">Reference proteome</keyword>
<dbReference type="SUPFAM" id="SSF52540">
    <property type="entry name" value="P-loop containing nucleoside triphosphate hydrolases"/>
    <property type="match status" value="1"/>
</dbReference>